<evidence type="ECO:0000256" key="3">
    <source>
        <dbReference type="ARBA" id="ARBA00022989"/>
    </source>
</evidence>
<dbReference type="GO" id="GO:0016829">
    <property type="term" value="F:lyase activity"/>
    <property type="evidence" value="ECO:0007669"/>
    <property type="project" value="InterPro"/>
</dbReference>
<dbReference type="InterPro" id="IPR039020">
    <property type="entry name" value="PaxB-like"/>
</dbReference>
<feature type="transmembrane region" description="Helical" evidence="5">
    <location>
        <begin position="37"/>
        <end position="55"/>
    </location>
</feature>
<evidence type="ECO:0000256" key="5">
    <source>
        <dbReference type="SAM" id="Phobius"/>
    </source>
</evidence>
<keyword evidence="3 5" id="KW-1133">Transmembrane helix</keyword>
<keyword evidence="4 5" id="KW-0472">Membrane</keyword>
<organism evidence="6 7">
    <name type="scientific">Ilumatobacter coccineus (strain NBRC 103263 / KCTC 29153 / YM16-304)</name>
    <dbReference type="NCBI Taxonomy" id="1313172"/>
    <lineage>
        <taxon>Bacteria</taxon>
        <taxon>Bacillati</taxon>
        <taxon>Actinomycetota</taxon>
        <taxon>Acidimicrobiia</taxon>
        <taxon>Acidimicrobiales</taxon>
        <taxon>Ilumatobacteraceae</taxon>
        <taxon>Ilumatobacter</taxon>
    </lineage>
</organism>
<dbReference type="AlphaFoldDB" id="A0A6C7E882"/>
<feature type="transmembrane region" description="Helical" evidence="5">
    <location>
        <begin position="185"/>
        <end position="205"/>
    </location>
</feature>
<feature type="transmembrane region" description="Helical" evidence="5">
    <location>
        <begin position="126"/>
        <end position="146"/>
    </location>
</feature>
<dbReference type="GO" id="GO:0016020">
    <property type="term" value="C:membrane"/>
    <property type="evidence" value="ECO:0007669"/>
    <property type="project" value="UniProtKB-SubCell"/>
</dbReference>
<feature type="transmembrane region" description="Helical" evidence="5">
    <location>
        <begin position="211"/>
        <end position="230"/>
    </location>
</feature>
<evidence type="ECO:0000256" key="1">
    <source>
        <dbReference type="ARBA" id="ARBA00004141"/>
    </source>
</evidence>
<evidence type="ECO:0000313" key="6">
    <source>
        <dbReference type="EMBL" id="BAN01409.1"/>
    </source>
</evidence>
<keyword evidence="2 5" id="KW-0812">Transmembrane</keyword>
<evidence type="ECO:0000256" key="2">
    <source>
        <dbReference type="ARBA" id="ARBA00022692"/>
    </source>
</evidence>
<reference evidence="6 7" key="1">
    <citation type="journal article" date="2013" name="Int. J. Syst. Evol. Microbiol.">
        <title>Ilumatobacter nonamiense sp. nov. and Ilumatobacter coccineum sp. nov., isolated from seashore sand.</title>
        <authorList>
            <person name="Matsumoto A."/>
            <person name="Kasai H."/>
            <person name="Matsuo Y."/>
            <person name="Shizuri Y."/>
            <person name="Ichikawa N."/>
            <person name="Fujita N."/>
            <person name="Omura S."/>
            <person name="Takahashi Y."/>
        </authorList>
    </citation>
    <scope>NUCLEOTIDE SEQUENCE [LARGE SCALE GENOMIC DNA]</scope>
    <source>
        <strain evidence="7">NBRC 103263 / KCTC 29153 / YM16-304</strain>
    </source>
</reference>
<keyword evidence="7" id="KW-1185">Reference proteome</keyword>
<dbReference type="KEGG" id="aym:YM304_10950"/>
<dbReference type="EMBL" id="AP012057">
    <property type="protein sequence ID" value="BAN01409.1"/>
    <property type="molecule type" value="Genomic_DNA"/>
</dbReference>
<evidence type="ECO:0000313" key="7">
    <source>
        <dbReference type="Proteomes" id="UP000011863"/>
    </source>
</evidence>
<dbReference type="OrthoDB" id="7825963at2"/>
<feature type="transmembrane region" description="Helical" evidence="5">
    <location>
        <begin position="152"/>
        <end position="173"/>
    </location>
</feature>
<name>A0A6C7E882_ILUCY</name>
<feature type="transmembrane region" description="Helical" evidence="5">
    <location>
        <begin position="62"/>
        <end position="82"/>
    </location>
</feature>
<sequence>MSNLRDLTVDHAVDPGGVFDVFSGPFLNTELYDTAELLWYFGGWILWIPVYWVVIARLRHGYLEIPAIAACGNITWEFLWGYVYPQDMGWGLQLIYMGAFLMDLAILYGVFRFGRKQIADERARPYWPGIVIVLLTVWTAYYVGFIERGDDLPLGSVTAYTVNLVMSLAYLWFGITRPLGELSMIAAVFKGLGTGGVTVFVFLVYRSHELVVTLAVIVSILDAGYIGWLLRRRHSEWGNVVRPSNRAPLSPAGT</sequence>
<accession>A0A6C7E882</accession>
<evidence type="ECO:0000256" key="4">
    <source>
        <dbReference type="ARBA" id="ARBA00023136"/>
    </source>
</evidence>
<dbReference type="Proteomes" id="UP000011863">
    <property type="component" value="Chromosome"/>
</dbReference>
<gene>
    <name evidence="6" type="ORF">YM304_10950</name>
</gene>
<dbReference type="Pfam" id="PF25129">
    <property type="entry name" value="Pyr4-TMTC"/>
    <property type="match status" value="1"/>
</dbReference>
<feature type="transmembrane region" description="Helical" evidence="5">
    <location>
        <begin position="94"/>
        <end position="114"/>
    </location>
</feature>
<proteinExistence type="predicted"/>
<comment type="subcellular location">
    <subcellularLocation>
        <location evidence="1">Membrane</location>
        <topology evidence="1">Multi-pass membrane protein</topology>
    </subcellularLocation>
</comment>
<protein>
    <submittedName>
        <fullName evidence="6">Uncharacterized protein</fullName>
    </submittedName>
</protein>
<dbReference type="RefSeq" id="WP_015440656.1">
    <property type="nucleotide sequence ID" value="NC_020520.1"/>
</dbReference>